<protein>
    <recommendedName>
        <fullName evidence="9">Phospholipid/glycerol acyltransferase domain-containing protein</fullName>
    </recommendedName>
</protein>
<organism evidence="10 11">
    <name type="scientific">Protopolystoma xenopodis</name>
    <dbReference type="NCBI Taxonomy" id="117903"/>
    <lineage>
        <taxon>Eukaryota</taxon>
        <taxon>Metazoa</taxon>
        <taxon>Spiralia</taxon>
        <taxon>Lophotrochozoa</taxon>
        <taxon>Platyhelminthes</taxon>
        <taxon>Monogenea</taxon>
        <taxon>Polyopisthocotylea</taxon>
        <taxon>Polystomatidea</taxon>
        <taxon>Polystomatidae</taxon>
        <taxon>Protopolystoma</taxon>
    </lineage>
</organism>
<keyword evidence="3" id="KW-0808">Transferase</keyword>
<keyword evidence="6" id="KW-0443">Lipid metabolism</keyword>
<keyword evidence="8" id="KW-0012">Acyltransferase</keyword>
<comment type="caution">
    <text evidence="10">The sequence shown here is derived from an EMBL/GenBank/DDBJ whole genome shotgun (WGS) entry which is preliminary data.</text>
</comment>
<keyword evidence="4" id="KW-0812">Transmembrane</keyword>
<evidence type="ECO:0000256" key="4">
    <source>
        <dbReference type="ARBA" id="ARBA00022692"/>
    </source>
</evidence>
<dbReference type="GO" id="GO:0019432">
    <property type="term" value="P:triglyceride biosynthetic process"/>
    <property type="evidence" value="ECO:0007669"/>
    <property type="project" value="TreeGrafter"/>
</dbReference>
<dbReference type="PANTHER" id="PTHR23063:SF37">
    <property type="entry name" value="GLYCEROL-3-PHOSPHATE ACYLTRANSFERASE 4"/>
    <property type="match status" value="1"/>
</dbReference>
<dbReference type="GO" id="GO:0005783">
    <property type="term" value="C:endoplasmic reticulum"/>
    <property type="evidence" value="ECO:0007669"/>
    <property type="project" value="TreeGrafter"/>
</dbReference>
<evidence type="ECO:0000259" key="9">
    <source>
        <dbReference type="Pfam" id="PF01553"/>
    </source>
</evidence>
<feature type="domain" description="Phospholipid/glycerol acyltransferase" evidence="9">
    <location>
        <begin position="100"/>
        <end position="155"/>
    </location>
</feature>
<reference evidence="10" key="1">
    <citation type="submission" date="2018-11" db="EMBL/GenBank/DDBJ databases">
        <authorList>
            <consortium name="Pathogen Informatics"/>
        </authorList>
    </citation>
    <scope>NUCLEOTIDE SEQUENCE</scope>
</reference>
<keyword evidence="7" id="KW-0472">Membrane</keyword>
<keyword evidence="11" id="KW-1185">Reference proteome</keyword>
<dbReference type="Proteomes" id="UP000784294">
    <property type="component" value="Unassembled WGS sequence"/>
</dbReference>
<evidence type="ECO:0000313" key="11">
    <source>
        <dbReference type="Proteomes" id="UP000784294"/>
    </source>
</evidence>
<evidence type="ECO:0000256" key="5">
    <source>
        <dbReference type="ARBA" id="ARBA00022989"/>
    </source>
</evidence>
<evidence type="ECO:0000256" key="7">
    <source>
        <dbReference type="ARBA" id="ARBA00023136"/>
    </source>
</evidence>
<dbReference type="AlphaFoldDB" id="A0A448WMU3"/>
<name>A0A448WMU3_9PLAT</name>
<accession>A0A448WMU3</accession>
<dbReference type="EMBL" id="CAAALY010025129">
    <property type="protein sequence ID" value="VEL15586.1"/>
    <property type="molecule type" value="Genomic_DNA"/>
</dbReference>
<evidence type="ECO:0000256" key="8">
    <source>
        <dbReference type="ARBA" id="ARBA00023315"/>
    </source>
</evidence>
<evidence type="ECO:0000256" key="2">
    <source>
        <dbReference type="ARBA" id="ARBA00008655"/>
    </source>
</evidence>
<dbReference type="InterPro" id="IPR002123">
    <property type="entry name" value="Plipid/glycerol_acylTrfase"/>
</dbReference>
<gene>
    <name evidence="10" type="ORF">PXEA_LOCUS9026</name>
</gene>
<keyword evidence="5" id="KW-1133">Transmembrane helix</keyword>
<dbReference type="Pfam" id="PF01553">
    <property type="entry name" value="Acyltransferase"/>
    <property type="match status" value="1"/>
</dbReference>
<dbReference type="OrthoDB" id="10051137at2759"/>
<dbReference type="GO" id="GO:0016020">
    <property type="term" value="C:membrane"/>
    <property type="evidence" value="ECO:0007669"/>
    <property type="project" value="UniProtKB-SubCell"/>
</dbReference>
<evidence type="ECO:0000256" key="1">
    <source>
        <dbReference type="ARBA" id="ARBA00004370"/>
    </source>
</evidence>
<comment type="subcellular location">
    <subcellularLocation>
        <location evidence="1">Membrane</location>
    </subcellularLocation>
</comment>
<evidence type="ECO:0000256" key="3">
    <source>
        <dbReference type="ARBA" id="ARBA00022679"/>
    </source>
</evidence>
<evidence type="ECO:0000313" key="10">
    <source>
        <dbReference type="EMBL" id="VEL15586.1"/>
    </source>
</evidence>
<comment type="similarity">
    <text evidence="2">Belongs to the 1-acyl-sn-glycerol-3-phosphate acyltransferase family.</text>
</comment>
<proteinExistence type="inferred from homology"/>
<sequence>MTYIGQRHIGFFGLIEHLIAFAVPTLWFDRDEVFDRMAVAKKLKQHVFSGLSPASSESSIVAEVNTAPPFDTDSSAPLASPSGEQDNYQASLKNEKIVQNEANHSTKSNMARTSQQGALPLLIFPEGTCINNTSVMKFKKRCFEIGAVIHPVAIKVWICFGNPIAL</sequence>
<dbReference type="PANTHER" id="PTHR23063">
    <property type="entry name" value="PHOSPHOLIPID ACYLTRANSFERASE"/>
    <property type="match status" value="1"/>
</dbReference>
<evidence type="ECO:0000256" key="6">
    <source>
        <dbReference type="ARBA" id="ARBA00023098"/>
    </source>
</evidence>
<dbReference type="GO" id="GO:0004366">
    <property type="term" value="F:glycerol-3-phosphate O-acyltransferase activity"/>
    <property type="evidence" value="ECO:0007669"/>
    <property type="project" value="TreeGrafter"/>
</dbReference>